<keyword evidence="1" id="KW-0472">Membrane</keyword>
<feature type="transmembrane region" description="Helical" evidence="1">
    <location>
        <begin position="43"/>
        <end position="64"/>
    </location>
</feature>
<dbReference type="AlphaFoldDB" id="A0A1G2DKC6"/>
<organism evidence="2 3">
    <name type="scientific">Candidatus Lloydbacteria bacterium RIFCSPLOWO2_02_FULL_51_11</name>
    <dbReference type="NCBI Taxonomy" id="1798667"/>
    <lineage>
        <taxon>Bacteria</taxon>
        <taxon>Candidatus Lloydiibacteriota</taxon>
    </lineage>
</organism>
<dbReference type="Proteomes" id="UP000177573">
    <property type="component" value="Unassembled WGS sequence"/>
</dbReference>
<dbReference type="EMBL" id="MHLR01000034">
    <property type="protein sequence ID" value="OGZ14059.1"/>
    <property type="molecule type" value="Genomic_DNA"/>
</dbReference>
<evidence type="ECO:0000313" key="3">
    <source>
        <dbReference type="Proteomes" id="UP000177573"/>
    </source>
</evidence>
<keyword evidence="1" id="KW-1133">Transmembrane helix</keyword>
<proteinExistence type="predicted"/>
<feature type="transmembrane region" description="Helical" evidence="1">
    <location>
        <begin position="6"/>
        <end position="31"/>
    </location>
</feature>
<protein>
    <submittedName>
        <fullName evidence="2">Uncharacterized protein</fullName>
    </submittedName>
</protein>
<sequence>MFILPAIIGGMLVLTGFYTQIGALILMARLAFDIYRAPTTRTVSIFAFIMALSLLFSGAGFFAFDLPL</sequence>
<name>A0A1G2DKC6_9BACT</name>
<gene>
    <name evidence="2" type="ORF">A3J08_04000</name>
</gene>
<reference evidence="2 3" key="1">
    <citation type="journal article" date="2016" name="Nat. Commun.">
        <title>Thousands of microbial genomes shed light on interconnected biogeochemical processes in an aquifer system.</title>
        <authorList>
            <person name="Anantharaman K."/>
            <person name="Brown C.T."/>
            <person name="Hug L.A."/>
            <person name="Sharon I."/>
            <person name="Castelle C.J."/>
            <person name="Probst A.J."/>
            <person name="Thomas B.C."/>
            <person name="Singh A."/>
            <person name="Wilkins M.J."/>
            <person name="Karaoz U."/>
            <person name="Brodie E.L."/>
            <person name="Williams K.H."/>
            <person name="Hubbard S.S."/>
            <person name="Banfield J.F."/>
        </authorList>
    </citation>
    <scope>NUCLEOTIDE SEQUENCE [LARGE SCALE GENOMIC DNA]</scope>
</reference>
<accession>A0A1G2DKC6</accession>
<comment type="caution">
    <text evidence="2">The sequence shown here is derived from an EMBL/GenBank/DDBJ whole genome shotgun (WGS) entry which is preliminary data.</text>
</comment>
<evidence type="ECO:0000256" key="1">
    <source>
        <dbReference type="SAM" id="Phobius"/>
    </source>
</evidence>
<evidence type="ECO:0000313" key="2">
    <source>
        <dbReference type="EMBL" id="OGZ14059.1"/>
    </source>
</evidence>
<keyword evidence="1" id="KW-0812">Transmembrane</keyword>